<dbReference type="InterPro" id="IPR011250">
    <property type="entry name" value="OMP/PagP_B-barrel"/>
</dbReference>
<evidence type="ECO:0000313" key="9">
    <source>
        <dbReference type="Proteomes" id="UP000248863"/>
    </source>
</evidence>
<dbReference type="OrthoDB" id="9815357at2"/>
<dbReference type="Gene3D" id="2.40.160.20">
    <property type="match status" value="1"/>
</dbReference>
<dbReference type="AlphaFoldDB" id="A0A327KX00"/>
<comment type="caution">
    <text evidence="8">The sequence shown here is derived from an EMBL/GenBank/DDBJ whole genome shotgun (WGS) entry which is preliminary data.</text>
</comment>
<evidence type="ECO:0000256" key="3">
    <source>
        <dbReference type="ARBA" id="ARBA00023136"/>
    </source>
</evidence>
<keyword evidence="3" id="KW-0472">Membrane</keyword>
<feature type="domain" description="Outer membrane protein beta-barrel" evidence="7">
    <location>
        <begin position="42"/>
        <end position="227"/>
    </location>
</feature>
<dbReference type="EMBL" id="NPEU01000003">
    <property type="protein sequence ID" value="RAI42193.1"/>
    <property type="molecule type" value="Genomic_DNA"/>
</dbReference>
<dbReference type="GO" id="GO:0009279">
    <property type="term" value="C:cell outer membrane"/>
    <property type="evidence" value="ECO:0007669"/>
    <property type="project" value="UniProtKB-SubCell"/>
</dbReference>
<keyword evidence="4" id="KW-0998">Cell outer membrane</keyword>
<dbReference type="PANTHER" id="PTHR34001">
    <property type="entry name" value="BLL7405 PROTEIN"/>
    <property type="match status" value="1"/>
</dbReference>
<protein>
    <recommendedName>
        <fullName evidence="7">Outer membrane protein beta-barrel domain-containing protein</fullName>
    </recommendedName>
</protein>
<keyword evidence="9" id="KW-1185">Reference proteome</keyword>
<evidence type="ECO:0000256" key="2">
    <source>
        <dbReference type="ARBA" id="ARBA00022729"/>
    </source>
</evidence>
<evidence type="ECO:0000256" key="5">
    <source>
        <dbReference type="ARBA" id="ARBA00038306"/>
    </source>
</evidence>
<sequence>MKKMMLGVVALAMLSTTSAIAADLGRPNLKAAPVSYLPAEPIYNWTGFYVGGHLGGAFGGGSTFGKDARFGGGAQVGYDYQFAPNWVVGLEGQYSWLAGGEKTAQFSTFGLTRDRNGLGSVTGRLGYASGPGLLYVKGGYAYQDTKYGATSVAWPGRVAFDGNKKNGYTVGAGVEYQLTPSWSTKLEYQYYGFGATDFRAVSPNGTVTTGSFDNKEHSVMVGLNYRFR</sequence>
<evidence type="ECO:0000256" key="4">
    <source>
        <dbReference type="ARBA" id="ARBA00023237"/>
    </source>
</evidence>
<dbReference type="PANTHER" id="PTHR34001:SF3">
    <property type="entry name" value="BLL7405 PROTEIN"/>
    <property type="match status" value="1"/>
</dbReference>
<organism evidence="8 9">
    <name type="scientific">Rhodoplanes elegans</name>
    <dbReference type="NCBI Taxonomy" id="29408"/>
    <lineage>
        <taxon>Bacteria</taxon>
        <taxon>Pseudomonadati</taxon>
        <taxon>Pseudomonadota</taxon>
        <taxon>Alphaproteobacteria</taxon>
        <taxon>Hyphomicrobiales</taxon>
        <taxon>Nitrobacteraceae</taxon>
        <taxon>Rhodoplanes</taxon>
    </lineage>
</organism>
<evidence type="ECO:0000256" key="1">
    <source>
        <dbReference type="ARBA" id="ARBA00004442"/>
    </source>
</evidence>
<feature type="chain" id="PRO_5016453893" description="Outer membrane protein beta-barrel domain-containing protein" evidence="6">
    <location>
        <begin position="22"/>
        <end position="228"/>
    </location>
</feature>
<name>A0A327KX00_9BRAD</name>
<dbReference type="RefSeq" id="WP_111355127.1">
    <property type="nucleotide sequence ID" value="NZ_NHSK01000106.1"/>
</dbReference>
<dbReference type="SUPFAM" id="SSF56925">
    <property type="entry name" value="OMPA-like"/>
    <property type="match status" value="1"/>
</dbReference>
<dbReference type="Pfam" id="PF13505">
    <property type="entry name" value="OMP_b-brl"/>
    <property type="match status" value="1"/>
</dbReference>
<evidence type="ECO:0000259" key="7">
    <source>
        <dbReference type="Pfam" id="PF13505"/>
    </source>
</evidence>
<gene>
    <name evidence="8" type="ORF">CH338_00750</name>
</gene>
<keyword evidence="2 6" id="KW-0732">Signal</keyword>
<reference evidence="8 9" key="1">
    <citation type="submission" date="2017-07" db="EMBL/GenBank/DDBJ databases">
        <title>Draft Genome Sequences of Select Purple Nonsulfur Bacteria.</title>
        <authorList>
            <person name="Lasarre B."/>
            <person name="Mckinlay J.B."/>
        </authorList>
    </citation>
    <scope>NUCLEOTIDE SEQUENCE [LARGE SCALE GENOMIC DNA]</scope>
    <source>
        <strain evidence="8 9">DSM 11907</strain>
    </source>
</reference>
<comment type="similarity">
    <text evidence="5">Belongs to the Omp25/RopB family.</text>
</comment>
<dbReference type="InterPro" id="IPR051692">
    <property type="entry name" value="OMP-like"/>
</dbReference>
<proteinExistence type="inferred from homology"/>
<comment type="subcellular location">
    <subcellularLocation>
        <location evidence="1">Cell outer membrane</location>
    </subcellularLocation>
</comment>
<evidence type="ECO:0000256" key="6">
    <source>
        <dbReference type="SAM" id="SignalP"/>
    </source>
</evidence>
<evidence type="ECO:0000313" key="8">
    <source>
        <dbReference type="EMBL" id="RAI42193.1"/>
    </source>
</evidence>
<accession>A0A327KX00</accession>
<feature type="signal peptide" evidence="6">
    <location>
        <begin position="1"/>
        <end position="21"/>
    </location>
</feature>
<dbReference type="InterPro" id="IPR027385">
    <property type="entry name" value="Beta-barrel_OMP"/>
</dbReference>
<dbReference type="Proteomes" id="UP000248863">
    <property type="component" value="Unassembled WGS sequence"/>
</dbReference>